<evidence type="ECO:0000259" key="15">
    <source>
        <dbReference type="Pfam" id="PF16923"/>
    </source>
</evidence>
<dbReference type="GO" id="GO:0006487">
    <property type="term" value="P:protein N-linked glycosylation"/>
    <property type="evidence" value="ECO:0007669"/>
    <property type="project" value="UniProtKB-UniRule"/>
</dbReference>
<feature type="transmembrane region" description="Helical" evidence="12">
    <location>
        <begin position="77"/>
        <end position="95"/>
    </location>
</feature>
<comment type="similarity">
    <text evidence="2 12">Belongs to the glycosyl hydrolase 63 family.</text>
</comment>
<keyword evidence="8 12" id="KW-0472">Membrane</keyword>
<evidence type="ECO:0000256" key="2">
    <source>
        <dbReference type="ARBA" id="ARBA00010833"/>
    </source>
</evidence>
<sequence length="858" mass="97306">QELRNPSDPGEYKQDKMPKGASQNQIRNRLKQNANADGPRPPPQRFRRGGGGSGNRWWNAYHLADRLTPSSATLTKLFAGLFAVIALIFLVRFVTLKARTARLWTPVPLPTLVPQNGTSAELSPDLFWGTYRPQLYFGLKHRSPHSLLAGLMWFRQDGLEPQIRHWCEQSDRLRYSWDAHDGRNFGSQSIRDEEFAITTEFVKRPKMGGKGGDWTARISTKLVGVNASDAKQRQRSPILSVMFYFLLPDSTLGHLRGQTVDEQFRLERIQGHTKELGEFQVNFRPRTSGPVRYTHLSTYAPREDLIKETVMHRMTGSPDGTIGLTGRSNMKIENLFVFQMTSMPEFQLEVSFESVSGLSDRQAAGGSLQGKTFSREFTRHEAAFNRSLAQKFGATVANEKSSGFVRSALSNMLGGIGYFYGSSIVNSPETETTAAYWPAALFSATPSRSFFPRGFLWDEGFHNLLIGQFDPEISRDILAHWLDLMNVNGWIPREQILGFEAKAKVPGEFVVQPDTNANPPTLFLAVEQLLPYLTRDGAGKADKEFLRRLYPRLATWYAFFNTTQAGLLPGTYRWRGRDSNKVHQLNPLTLSSGLDDYPRASHPTDEERHLDLLCWMAMASRVMAQIGFAVDAPDWRKFSATWESLRAESHLDKYHWSEQLASYYDYGLHSERVRLERPQPPKLKPGQPPPQTPPKKIRRVDVEPRLGHVPGFGYVSLFPMLMRLLEPGSPRLGKILTDLADPKLLWTAYGLRSLSPQSSMYNRHNTEDDPPYWRGAIWINANYLAVTALRHYASQPGPHRETAAQLAERLRTAVFNNVMKEWDSTGFLWEQYEDRTGRGQRTHPFCGWTALAALLAVA</sequence>
<dbReference type="InterPro" id="IPR004888">
    <property type="entry name" value="Glycoside_hydrolase_63"/>
</dbReference>
<accession>A0A267GUB9</accession>
<feature type="compositionally biased region" description="Basic and acidic residues" evidence="13">
    <location>
        <begin position="1"/>
        <end position="18"/>
    </location>
</feature>
<keyword evidence="6" id="KW-0735">Signal-anchor</keyword>
<protein>
    <recommendedName>
        <fullName evidence="11 12">Mannosyl-oligosaccharide glucosidase</fullName>
        <ecNumber evidence="11 12">3.2.1.106</ecNumber>
    </recommendedName>
</protein>
<name>A0A267GUB9_9PLAT</name>
<dbReference type="AlphaFoldDB" id="A0A267GUB9"/>
<dbReference type="InterPro" id="IPR012341">
    <property type="entry name" value="6hp_glycosidase-like_sf"/>
</dbReference>
<dbReference type="OrthoDB" id="410058at2759"/>
<gene>
    <name evidence="16" type="ORF">BOX15_Mlig018855g1</name>
</gene>
<feature type="compositionally biased region" description="Polar residues" evidence="13">
    <location>
        <begin position="21"/>
        <end position="35"/>
    </location>
</feature>
<evidence type="ECO:0000256" key="1">
    <source>
        <dbReference type="ARBA" id="ARBA00004648"/>
    </source>
</evidence>
<dbReference type="PANTHER" id="PTHR10412:SF11">
    <property type="entry name" value="MANNOSYL-OLIGOSACCHARIDE GLUCOSIDASE"/>
    <property type="match status" value="1"/>
</dbReference>
<evidence type="ECO:0000256" key="12">
    <source>
        <dbReference type="RuleBase" id="RU368089"/>
    </source>
</evidence>
<dbReference type="InterPro" id="IPR038518">
    <property type="entry name" value="Glyco_hydro_63N_sf"/>
</dbReference>
<proteinExistence type="inferred from homology"/>
<keyword evidence="9" id="KW-0325">Glycoprotein</keyword>
<keyword evidence="3 12" id="KW-0812">Transmembrane</keyword>
<evidence type="ECO:0000256" key="7">
    <source>
        <dbReference type="ARBA" id="ARBA00022989"/>
    </source>
</evidence>
<evidence type="ECO:0000256" key="10">
    <source>
        <dbReference type="ARBA" id="ARBA00023295"/>
    </source>
</evidence>
<keyword evidence="5 12" id="KW-0256">Endoplasmic reticulum</keyword>
<dbReference type="InterPro" id="IPR008928">
    <property type="entry name" value="6-hairpin_glycosidase_sf"/>
</dbReference>
<reference evidence="16 17" key="1">
    <citation type="submission" date="2017-06" db="EMBL/GenBank/DDBJ databases">
        <title>A platform for efficient transgenesis in Macrostomum lignano, a flatworm model organism for stem cell research.</title>
        <authorList>
            <person name="Berezikov E."/>
        </authorList>
    </citation>
    <scope>NUCLEOTIDE SEQUENCE [LARGE SCALE GENOMIC DNA]</scope>
    <source>
        <strain evidence="16">DV1</strain>
        <tissue evidence="16">Whole organism</tissue>
    </source>
</reference>
<evidence type="ECO:0000313" key="16">
    <source>
        <dbReference type="EMBL" id="PAA89623.1"/>
    </source>
</evidence>
<comment type="subcellular location">
    <subcellularLocation>
        <location evidence="1 12">Endoplasmic reticulum membrane</location>
        <topology evidence="1 12">Single-pass type II membrane protein</topology>
    </subcellularLocation>
</comment>
<dbReference type="InterPro" id="IPR031631">
    <property type="entry name" value="Glyco_hydro_63N"/>
</dbReference>
<dbReference type="Gene3D" id="1.50.10.10">
    <property type="match status" value="1"/>
</dbReference>
<evidence type="ECO:0000256" key="8">
    <source>
        <dbReference type="ARBA" id="ARBA00023136"/>
    </source>
</evidence>
<dbReference type="Proteomes" id="UP000215902">
    <property type="component" value="Unassembled WGS sequence"/>
</dbReference>
<evidence type="ECO:0000256" key="5">
    <source>
        <dbReference type="ARBA" id="ARBA00022824"/>
    </source>
</evidence>
<comment type="catalytic activity">
    <reaction evidence="12">
        <text>N(4)-(alpha-D-Glc-(1-&gt;2)-alpha-D-Glc-(1-&gt;3)-alpha-D-Glc-(1-&gt;3)-alpha-D-Man-(1-&gt;2)-alpha-D-Man-(1-&gt;2)-alpha-D-Man-(1-&gt;3)-[alpha-D-Man-(1-&gt;2)-alpha-D-Man-(1-&gt;3)-[alpha-D-Man-(1-&gt;2)-alpha-D-Man-(1-&gt;6)]-alpha-D-Man-(1-&gt;6)]-beta-D-Man-(1-&gt;4)-beta-D-GlcNAc-(1-&gt;4)-beta-D-GlcNAc)-L-asparaginyl-[protein] + H2O = N(4)-(alpha-D-Glc-(1-&gt;3)-alpha-D-Glc-(1-&gt;3)-alpha-D-Man-(1-&gt;2)-alpha-D-Man-(1-&gt;2)-alpha-D-Man-(1-&gt;3)-[alpha-D-Man-(1-&gt;2)-alpha-D-Man-(1-&gt;3)-[alpha-D-Man-(1-&gt;2)-alpha-D-Man-(1-&gt;6)]-alpha-D-Man-(1-&gt;6)]-beta-D-Man-(1-&gt;4)-beta-D-GlcNAc-(1-&gt;4)-beta-D-GlcNAc)-L-asparaginyl-[protein] + beta-D-glucose</text>
        <dbReference type="Rhea" id="RHEA:55988"/>
        <dbReference type="Rhea" id="RHEA-COMP:12806"/>
        <dbReference type="Rhea" id="RHEA-COMP:14355"/>
        <dbReference type="ChEBI" id="CHEBI:15377"/>
        <dbReference type="ChEBI" id="CHEBI:15903"/>
        <dbReference type="ChEBI" id="CHEBI:59082"/>
        <dbReference type="ChEBI" id="CHEBI:132537"/>
        <dbReference type="EC" id="3.2.1.106"/>
    </reaction>
</comment>
<dbReference type="GO" id="GO:0005789">
    <property type="term" value="C:endoplasmic reticulum membrane"/>
    <property type="evidence" value="ECO:0007669"/>
    <property type="project" value="UniProtKB-SubCell"/>
</dbReference>
<dbReference type="EMBL" id="NIVC01000143">
    <property type="protein sequence ID" value="PAA89623.1"/>
    <property type="molecule type" value="Genomic_DNA"/>
</dbReference>
<dbReference type="Pfam" id="PF03200">
    <property type="entry name" value="Glyco_hydro_63"/>
    <property type="match status" value="1"/>
</dbReference>
<dbReference type="EC" id="3.2.1.106" evidence="11 12"/>
<organism evidence="16 17">
    <name type="scientific">Macrostomum lignano</name>
    <dbReference type="NCBI Taxonomy" id="282301"/>
    <lineage>
        <taxon>Eukaryota</taxon>
        <taxon>Metazoa</taxon>
        <taxon>Spiralia</taxon>
        <taxon>Lophotrochozoa</taxon>
        <taxon>Platyhelminthes</taxon>
        <taxon>Rhabditophora</taxon>
        <taxon>Macrostomorpha</taxon>
        <taxon>Macrostomida</taxon>
        <taxon>Macrostomidae</taxon>
        <taxon>Macrostomum</taxon>
    </lineage>
</organism>
<comment type="caution">
    <text evidence="16">The sequence shown here is derived from an EMBL/GenBank/DDBJ whole genome shotgun (WGS) entry which is preliminary data.</text>
</comment>
<dbReference type="GO" id="GO:0004573">
    <property type="term" value="F:Glc3Man9GlcNAc2 oligosaccharide glucosidase activity"/>
    <property type="evidence" value="ECO:0007669"/>
    <property type="project" value="UniProtKB-UniRule"/>
</dbReference>
<evidence type="ECO:0000256" key="11">
    <source>
        <dbReference type="ARBA" id="ARBA00038888"/>
    </source>
</evidence>
<dbReference type="SUPFAM" id="SSF48208">
    <property type="entry name" value="Six-hairpin glycosidases"/>
    <property type="match status" value="1"/>
</dbReference>
<feature type="compositionally biased region" description="Pro residues" evidence="13">
    <location>
        <begin position="680"/>
        <end position="693"/>
    </location>
</feature>
<feature type="region of interest" description="Disordered" evidence="13">
    <location>
        <begin position="677"/>
        <end position="697"/>
    </location>
</feature>
<dbReference type="Gene3D" id="2.70.98.110">
    <property type="entry name" value="Glycosyl hydrolase family 63, N-terminal domain"/>
    <property type="match status" value="1"/>
</dbReference>
<evidence type="ECO:0000313" key="17">
    <source>
        <dbReference type="Proteomes" id="UP000215902"/>
    </source>
</evidence>
<keyword evidence="7 12" id="KW-1133">Transmembrane helix</keyword>
<comment type="function">
    <text evidence="12">Cleaves the distal alpha 1,2-linked glucose residue from the Glc(3)Man(9)GlcNAc(2) oligosaccharide precursor.</text>
</comment>
<evidence type="ECO:0000256" key="13">
    <source>
        <dbReference type="SAM" id="MobiDB-lite"/>
    </source>
</evidence>
<keyword evidence="17" id="KW-1185">Reference proteome</keyword>
<evidence type="ECO:0000256" key="9">
    <source>
        <dbReference type="ARBA" id="ARBA00023180"/>
    </source>
</evidence>
<keyword evidence="4 12" id="KW-0378">Hydrolase</keyword>
<dbReference type="STRING" id="282301.A0A267GUB9"/>
<evidence type="ECO:0000256" key="6">
    <source>
        <dbReference type="ARBA" id="ARBA00022968"/>
    </source>
</evidence>
<feature type="region of interest" description="Disordered" evidence="13">
    <location>
        <begin position="1"/>
        <end position="51"/>
    </location>
</feature>
<dbReference type="Pfam" id="PF16923">
    <property type="entry name" value="Glyco_hydro_63N"/>
    <property type="match status" value="1"/>
</dbReference>
<feature type="domain" description="Glycosyl hydrolase family 63 C-terminal" evidence="14">
    <location>
        <begin position="369"/>
        <end position="855"/>
    </location>
</feature>
<evidence type="ECO:0000259" key="14">
    <source>
        <dbReference type="Pfam" id="PF03200"/>
    </source>
</evidence>
<feature type="non-terminal residue" evidence="16">
    <location>
        <position position="1"/>
    </location>
</feature>
<evidence type="ECO:0000256" key="4">
    <source>
        <dbReference type="ARBA" id="ARBA00022801"/>
    </source>
</evidence>
<dbReference type="InterPro" id="IPR031335">
    <property type="entry name" value="Glyco_hydro_63_C"/>
</dbReference>
<evidence type="ECO:0000256" key="3">
    <source>
        <dbReference type="ARBA" id="ARBA00022692"/>
    </source>
</evidence>
<keyword evidence="10 12" id="KW-0326">Glycosidase</keyword>
<dbReference type="GO" id="GO:0009311">
    <property type="term" value="P:oligosaccharide metabolic process"/>
    <property type="evidence" value="ECO:0007669"/>
    <property type="project" value="UniProtKB-UniRule"/>
</dbReference>
<feature type="domain" description="Glycosyl hydrolase family 63 N-terminal" evidence="15">
    <location>
        <begin position="126"/>
        <end position="296"/>
    </location>
</feature>
<dbReference type="PANTHER" id="PTHR10412">
    <property type="entry name" value="MANNOSYL-OLIGOSACCHARIDE GLUCOSIDASE"/>
    <property type="match status" value="1"/>
</dbReference>